<name>A0A8S1MAH8_PARPR</name>
<reference evidence="1" key="1">
    <citation type="submission" date="2021-01" db="EMBL/GenBank/DDBJ databases">
        <authorList>
            <consortium name="Genoscope - CEA"/>
            <person name="William W."/>
        </authorList>
    </citation>
    <scope>NUCLEOTIDE SEQUENCE</scope>
</reference>
<proteinExistence type="predicted"/>
<sequence length="45" mass="5388">MALFFLINLQHELIEIEIYLEVLLANESIENQKKLQFPQIIQFVN</sequence>
<dbReference type="EMBL" id="CAJJDM010000059">
    <property type="protein sequence ID" value="CAD8077290.1"/>
    <property type="molecule type" value="Genomic_DNA"/>
</dbReference>
<evidence type="ECO:0000313" key="1">
    <source>
        <dbReference type="EMBL" id="CAD8077290.1"/>
    </source>
</evidence>
<gene>
    <name evidence="1" type="ORF">PPRIM_AZ9-3.1.T0580039</name>
</gene>
<keyword evidence="2" id="KW-1185">Reference proteome</keyword>
<dbReference type="AlphaFoldDB" id="A0A8S1MAH8"/>
<comment type="caution">
    <text evidence="1">The sequence shown here is derived from an EMBL/GenBank/DDBJ whole genome shotgun (WGS) entry which is preliminary data.</text>
</comment>
<evidence type="ECO:0000313" key="2">
    <source>
        <dbReference type="Proteomes" id="UP000688137"/>
    </source>
</evidence>
<accession>A0A8S1MAH8</accession>
<protein>
    <submittedName>
        <fullName evidence="1">Uncharacterized protein</fullName>
    </submittedName>
</protein>
<organism evidence="1 2">
    <name type="scientific">Paramecium primaurelia</name>
    <dbReference type="NCBI Taxonomy" id="5886"/>
    <lineage>
        <taxon>Eukaryota</taxon>
        <taxon>Sar</taxon>
        <taxon>Alveolata</taxon>
        <taxon>Ciliophora</taxon>
        <taxon>Intramacronucleata</taxon>
        <taxon>Oligohymenophorea</taxon>
        <taxon>Peniculida</taxon>
        <taxon>Parameciidae</taxon>
        <taxon>Paramecium</taxon>
    </lineage>
</organism>
<dbReference type="Proteomes" id="UP000688137">
    <property type="component" value="Unassembled WGS sequence"/>
</dbReference>